<protein>
    <recommendedName>
        <fullName evidence="1">Helix-turn-helix domain-containing protein</fullName>
    </recommendedName>
</protein>
<proteinExistence type="predicted"/>
<dbReference type="Pfam" id="PF12728">
    <property type="entry name" value="HTH_17"/>
    <property type="match status" value="1"/>
</dbReference>
<dbReference type="RefSeq" id="WP_284304451.1">
    <property type="nucleotide sequence ID" value="NZ_BSUO01000001.1"/>
</dbReference>
<gene>
    <name evidence="2" type="ORF">GCM10025883_28580</name>
</gene>
<feature type="domain" description="Helix-turn-helix" evidence="1">
    <location>
        <begin position="9"/>
        <end position="60"/>
    </location>
</feature>
<name>A0ABQ6IU40_9MICO</name>
<evidence type="ECO:0000259" key="1">
    <source>
        <dbReference type="Pfam" id="PF12728"/>
    </source>
</evidence>
<dbReference type="EMBL" id="BSUO01000001">
    <property type="protein sequence ID" value="GMA40813.1"/>
    <property type="molecule type" value="Genomic_DNA"/>
</dbReference>
<sequence>MTATQRPELLDANEAAQWCRITVNSLNHLRQHHRFAPAIKIGRRCFWTPADLNSWIESQREKAA</sequence>
<keyword evidence="3" id="KW-1185">Reference proteome</keyword>
<dbReference type="Proteomes" id="UP001157126">
    <property type="component" value="Unassembled WGS sequence"/>
</dbReference>
<dbReference type="InterPro" id="IPR041657">
    <property type="entry name" value="HTH_17"/>
</dbReference>
<accession>A0ABQ6IU40</accession>
<reference evidence="3" key="1">
    <citation type="journal article" date="2019" name="Int. J. Syst. Evol. Microbiol.">
        <title>The Global Catalogue of Microorganisms (GCM) 10K type strain sequencing project: providing services to taxonomists for standard genome sequencing and annotation.</title>
        <authorList>
            <consortium name="The Broad Institute Genomics Platform"/>
            <consortium name="The Broad Institute Genome Sequencing Center for Infectious Disease"/>
            <person name="Wu L."/>
            <person name="Ma J."/>
        </authorList>
    </citation>
    <scope>NUCLEOTIDE SEQUENCE [LARGE SCALE GENOMIC DNA]</scope>
    <source>
        <strain evidence="3">NBRC 113072</strain>
    </source>
</reference>
<organism evidence="2 3">
    <name type="scientific">Mobilicoccus caccae</name>
    <dbReference type="NCBI Taxonomy" id="1859295"/>
    <lineage>
        <taxon>Bacteria</taxon>
        <taxon>Bacillati</taxon>
        <taxon>Actinomycetota</taxon>
        <taxon>Actinomycetes</taxon>
        <taxon>Micrococcales</taxon>
        <taxon>Dermatophilaceae</taxon>
        <taxon>Mobilicoccus</taxon>
    </lineage>
</organism>
<evidence type="ECO:0000313" key="2">
    <source>
        <dbReference type="EMBL" id="GMA40813.1"/>
    </source>
</evidence>
<dbReference type="InterPro" id="IPR009061">
    <property type="entry name" value="DNA-bd_dom_put_sf"/>
</dbReference>
<evidence type="ECO:0000313" key="3">
    <source>
        <dbReference type="Proteomes" id="UP001157126"/>
    </source>
</evidence>
<dbReference type="SUPFAM" id="SSF46955">
    <property type="entry name" value="Putative DNA-binding domain"/>
    <property type="match status" value="1"/>
</dbReference>
<comment type="caution">
    <text evidence="2">The sequence shown here is derived from an EMBL/GenBank/DDBJ whole genome shotgun (WGS) entry which is preliminary data.</text>
</comment>